<keyword evidence="3" id="KW-1015">Disulfide bond</keyword>
<dbReference type="GO" id="GO:0017004">
    <property type="term" value="P:cytochrome complex assembly"/>
    <property type="evidence" value="ECO:0007669"/>
    <property type="project" value="UniProtKB-KW"/>
</dbReference>
<dbReference type="EMBL" id="SUKA01000001">
    <property type="protein sequence ID" value="TJY67716.1"/>
    <property type="molecule type" value="Genomic_DNA"/>
</dbReference>
<keyword evidence="8" id="KW-1185">Reference proteome</keyword>
<dbReference type="PROSITE" id="PS51352">
    <property type="entry name" value="THIOREDOXIN_2"/>
    <property type="match status" value="1"/>
</dbReference>
<protein>
    <submittedName>
        <fullName evidence="7">Redoxin domain-containing protein</fullName>
    </submittedName>
</protein>
<evidence type="ECO:0000256" key="5">
    <source>
        <dbReference type="SAM" id="SignalP"/>
    </source>
</evidence>
<dbReference type="PROSITE" id="PS51257">
    <property type="entry name" value="PROKAR_LIPOPROTEIN"/>
    <property type="match status" value="1"/>
</dbReference>
<dbReference type="Proteomes" id="UP000309872">
    <property type="component" value="Unassembled WGS sequence"/>
</dbReference>
<keyword evidence="2" id="KW-0201">Cytochrome c-type biogenesis</keyword>
<dbReference type="SUPFAM" id="SSF52833">
    <property type="entry name" value="Thioredoxin-like"/>
    <property type="match status" value="1"/>
</dbReference>
<sequence>MIKIKRLFVCSLLFFLSCNRATEIATDTTNIVAGTSKITGIITPDGQNKDSIMVTIIVLHPISGESVRHNILADQSGYFSLDFDMETETSLFGLYTSVNPHKGLVIRSINNDSTHIDIAYDSGRNIKNVDVTSAMKPYDMRQGMEVLNKMIDYRPDRPNWEYPRFYDKSTDEFLNRVKSNVSTRLAQFVDDDDLFSKEFKGFISKEYRLFVYTGHVIDYEAEMKRNYRIITRDTVNTPEIQKIDRSYFRFLKDFHLNDPQYLHTYSFPEFQNLILQNEVLGLPVIGESDIPTWLASVKVILADLVGFHDGPYYDILAANAYGRQLNEHVKQLSEKQKENIAHYWKDGEIGKILFRKNDQVVELDKVKSPVVVNDISSVPEDKVMETIVSNYKDKVVFIDLWATWCAPCLEAIKQFRSTKGDFNDKDVVFVYLTNGSSPQKLWEEKIIGIGDEHYYLTDTQWYTMMDYFDFEYIPSYLLYNKESVLMNKFSTFPGNDAVSGMINDLLK</sequence>
<dbReference type="OrthoDB" id="1120316at2"/>
<comment type="caution">
    <text evidence="7">The sequence shown here is derived from an EMBL/GenBank/DDBJ whole genome shotgun (WGS) entry which is preliminary data.</text>
</comment>
<feature type="signal peptide" evidence="5">
    <location>
        <begin position="1"/>
        <end position="21"/>
    </location>
</feature>
<dbReference type="InterPro" id="IPR036249">
    <property type="entry name" value="Thioredoxin-like_sf"/>
</dbReference>
<dbReference type="InterPro" id="IPR013766">
    <property type="entry name" value="Thioredoxin_domain"/>
</dbReference>
<keyword evidence="5" id="KW-0732">Signal</keyword>
<dbReference type="PANTHER" id="PTHR42852">
    <property type="entry name" value="THIOL:DISULFIDE INTERCHANGE PROTEIN DSBE"/>
    <property type="match status" value="1"/>
</dbReference>
<feature type="domain" description="Thioredoxin" evidence="6">
    <location>
        <begin position="331"/>
        <end position="507"/>
    </location>
</feature>
<evidence type="ECO:0000256" key="3">
    <source>
        <dbReference type="ARBA" id="ARBA00023157"/>
    </source>
</evidence>
<dbReference type="InterPro" id="IPR050553">
    <property type="entry name" value="Thioredoxin_ResA/DsbE_sf"/>
</dbReference>
<dbReference type="GO" id="GO:0030313">
    <property type="term" value="C:cell envelope"/>
    <property type="evidence" value="ECO:0007669"/>
    <property type="project" value="UniProtKB-SubCell"/>
</dbReference>
<organism evidence="7 8">
    <name type="scientific">Sphingobacterium alkalisoli</name>
    <dbReference type="NCBI Taxonomy" id="1874115"/>
    <lineage>
        <taxon>Bacteria</taxon>
        <taxon>Pseudomonadati</taxon>
        <taxon>Bacteroidota</taxon>
        <taxon>Sphingobacteriia</taxon>
        <taxon>Sphingobacteriales</taxon>
        <taxon>Sphingobacteriaceae</taxon>
        <taxon>Sphingobacterium</taxon>
    </lineage>
</organism>
<comment type="subcellular location">
    <subcellularLocation>
        <location evidence="1">Cell envelope</location>
    </subcellularLocation>
</comment>
<evidence type="ECO:0000256" key="1">
    <source>
        <dbReference type="ARBA" id="ARBA00004196"/>
    </source>
</evidence>
<gene>
    <name evidence="7" type="ORF">FAZ19_00165</name>
</gene>
<keyword evidence="4" id="KW-0676">Redox-active center</keyword>
<feature type="chain" id="PRO_5020840755" evidence="5">
    <location>
        <begin position="22"/>
        <end position="507"/>
    </location>
</feature>
<dbReference type="AlphaFoldDB" id="A0A4U0H7Q7"/>
<proteinExistence type="predicted"/>
<reference evidence="7 8" key="1">
    <citation type="submission" date="2019-04" db="EMBL/GenBank/DDBJ databases">
        <title>Sphingobacterium olei sp. nov., isolated from oil-contaminated soil.</title>
        <authorList>
            <person name="Liu B."/>
        </authorList>
    </citation>
    <scope>NUCLEOTIDE SEQUENCE [LARGE SCALE GENOMIC DNA]</scope>
    <source>
        <strain evidence="7 8">Y3L14</strain>
    </source>
</reference>
<accession>A0A4U0H7Q7</accession>
<name>A0A4U0H7Q7_9SPHI</name>
<dbReference type="RefSeq" id="WP_136818583.1">
    <property type="nucleotide sequence ID" value="NZ_BMJX01000001.1"/>
</dbReference>
<dbReference type="PANTHER" id="PTHR42852:SF6">
    <property type="entry name" value="THIOL:DISULFIDE INTERCHANGE PROTEIN DSBE"/>
    <property type="match status" value="1"/>
</dbReference>
<evidence type="ECO:0000256" key="4">
    <source>
        <dbReference type="ARBA" id="ARBA00023284"/>
    </source>
</evidence>
<evidence type="ECO:0000259" key="6">
    <source>
        <dbReference type="PROSITE" id="PS51352"/>
    </source>
</evidence>
<evidence type="ECO:0000313" key="7">
    <source>
        <dbReference type="EMBL" id="TJY67716.1"/>
    </source>
</evidence>
<evidence type="ECO:0000313" key="8">
    <source>
        <dbReference type="Proteomes" id="UP000309872"/>
    </source>
</evidence>
<dbReference type="Gene3D" id="3.40.30.10">
    <property type="entry name" value="Glutaredoxin"/>
    <property type="match status" value="1"/>
</dbReference>
<evidence type="ECO:0000256" key="2">
    <source>
        <dbReference type="ARBA" id="ARBA00022748"/>
    </source>
</evidence>